<evidence type="ECO:0000313" key="3">
    <source>
        <dbReference type="EMBL" id="KAF5332304.1"/>
    </source>
</evidence>
<keyword evidence="4" id="KW-1185">Reference proteome</keyword>
<sequence>MRLFNSDIHFATPPVPGIFTGRDDLVNEGVEVLCREGRKHLAILGPGGIGKTSLALVISDKQEVQAKFQNRYFLPCDILQDQNDLVQGFIQALGLEAQERKSQHEVLFDHLRVLQAPALFILDNFETPWNYKDTRAHVSNFIKKLVRFNHVTLIVTMRGIKGPGHPDIQWNRLGAEAGIPTLPIEAAREAFYLISGKSRAGIPEERLDYLLKELDCVPLAIRLIAQLAERIDLENLIRMWDKSKTEILSEPDTEPGKLTSVEYSIELSVKLLQTDTKDLLSALAYLPNGIPNWNITTSQMFSKVQKPEIQIYQLLACSLVLETNQSLMMLAPVREYILARYNISDFLRNQIEIFYVGITELISSDSKPGGDLELHTLNLFKIFSQYQGQGGQEKAALCLQTLGVKCYYVDQYSNAAKFLTEARVNFQNIDNEYEAANCLRRMGDIHGMQCRDNEAIAILAEAKSRFEQIRSEKGIADCLLSLGETYRMQGKYNEATAALSEARVLFQSIGNQGGAAACLRSQGAIYYMQSKYSEATETLLEARVLYQSVGSQLGTAECLQRQGNIYRMQGKYSEAIETLSEARDLYQSIGKQRGTAYCLWGLGEVYRLQSKYKEARETLSEARVVYQSIGDQRGTADCLRTLGQTLEHQNQLDEALSLILEAYAIYSTINDVSEMGYCLNQSGVIYRKMGQYELAKQAFTDALVSYSQLQSTDHLYMGWCLYEFGLLFKAMGEYTEARKKFQEARDLFASHGELQDDAEMCEEALEDLDEMESLAEVAQ</sequence>
<protein>
    <recommendedName>
        <fullName evidence="2">NACHT domain-containing protein</fullName>
    </recommendedName>
</protein>
<organism evidence="3 4">
    <name type="scientific">Tetrapyrgos nigripes</name>
    <dbReference type="NCBI Taxonomy" id="182062"/>
    <lineage>
        <taxon>Eukaryota</taxon>
        <taxon>Fungi</taxon>
        <taxon>Dikarya</taxon>
        <taxon>Basidiomycota</taxon>
        <taxon>Agaricomycotina</taxon>
        <taxon>Agaricomycetes</taxon>
        <taxon>Agaricomycetidae</taxon>
        <taxon>Agaricales</taxon>
        <taxon>Marasmiineae</taxon>
        <taxon>Marasmiaceae</taxon>
        <taxon>Tetrapyrgos</taxon>
    </lineage>
</organism>
<accession>A0A8H5BZX7</accession>
<dbReference type="SUPFAM" id="SSF52540">
    <property type="entry name" value="P-loop containing nucleoside triphosphate hydrolases"/>
    <property type="match status" value="1"/>
</dbReference>
<dbReference type="SUPFAM" id="SSF48452">
    <property type="entry name" value="TPR-like"/>
    <property type="match status" value="3"/>
</dbReference>
<dbReference type="Proteomes" id="UP000559256">
    <property type="component" value="Unassembled WGS sequence"/>
</dbReference>
<reference evidence="3 4" key="1">
    <citation type="journal article" date="2020" name="ISME J.">
        <title>Uncovering the hidden diversity of litter-decomposition mechanisms in mushroom-forming fungi.</title>
        <authorList>
            <person name="Floudas D."/>
            <person name="Bentzer J."/>
            <person name="Ahren D."/>
            <person name="Johansson T."/>
            <person name="Persson P."/>
            <person name="Tunlid A."/>
        </authorList>
    </citation>
    <scope>NUCLEOTIDE SEQUENCE [LARGE SCALE GENOMIC DNA]</scope>
    <source>
        <strain evidence="3 4">CBS 291.85</strain>
    </source>
</reference>
<dbReference type="InterPro" id="IPR007111">
    <property type="entry name" value="NACHT_NTPase"/>
</dbReference>
<dbReference type="PROSITE" id="PS50005">
    <property type="entry name" value="TPR"/>
    <property type="match status" value="1"/>
</dbReference>
<evidence type="ECO:0000256" key="1">
    <source>
        <dbReference type="PROSITE-ProRule" id="PRU00339"/>
    </source>
</evidence>
<dbReference type="AlphaFoldDB" id="A0A8H5BZX7"/>
<dbReference type="InterPro" id="IPR011990">
    <property type="entry name" value="TPR-like_helical_dom_sf"/>
</dbReference>
<name>A0A8H5BZX7_9AGAR</name>
<dbReference type="SMART" id="SM00028">
    <property type="entry name" value="TPR"/>
    <property type="match status" value="9"/>
</dbReference>
<gene>
    <name evidence="3" type="ORF">D9758_018515</name>
</gene>
<dbReference type="Gene3D" id="1.25.40.10">
    <property type="entry name" value="Tetratricopeptide repeat domain"/>
    <property type="match status" value="2"/>
</dbReference>
<dbReference type="PANTHER" id="PTHR47691">
    <property type="entry name" value="REGULATOR-RELATED"/>
    <property type="match status" value="1"/>
</dbReference>
<dbReference type="OrthoDB" id="1658288at2759"/>
<comment type="caution">
    <text evidence="3">The sequence shown here is derived from an EMBL/GenBank/DDBJ whole genome shotgun (WGS) entry which is preliminary data.</text>
</comment>
<dbReference type="Gene3D" id="3.40.50.300">
    <property type="entry name" value="P-loop containing nucleotide triphosphate hydrolases"/>
    <property type="match status" value="1"/>
</dbReference>
<dbReference type="EMBL" id="JAACJM010000313">
    <property type="protein sequence ID" value="KAF5332304.1"/>
    <property type="molecule type" value="Genomic_DNA"/>
</dbReference>
<feature type="domain" description="NACHT" evidence="2">
    <location>
        <begin position="41"/>
        <end position="158"/>
    </location>
</feature>
<evidence type="ECO:0000313" key="4">
    <source>
        <dbReference type="Proteomes" id="UP000559256"/>
    </source>
</evidence>
<dbReference type="Pfam" id="PF05729">
    <property type="entry name" value="NACHT"/>
    <property type="match status" value="1"/>
</dbReference>
<proteinExistence type="predicted"/>
<feature type="repeat" description="TPR" evidence="1">
    <location>
        <begin position="556"/>
        <end position="589"/>
    </location>
</feature>
<keyword evidence="1" id="KW-0802">TPR repeat</keyword>
<evidence type="ECO:0000259" key="2">
    <source>
        <dbReference type="Pfam" id="PF05729"/>
    </source>
</evidence>
<dbReference type="Pfam" id="PF13424">
    <property type="entry name" value="TPR_12"/>
    <property type="match status" value="4"/>
</dbReference>
<dbReference type="InterPro" id="IPR027417">
    <property type="entry name" value="P-loop_NTPase"/>
</dbReference>
<dbReference type="PANTHER" id="PTHR47691:SF3">
    <property type="entry name" value="HTH-TYPE TRANSCRIPTIONAL REGULATOR RV0890C-RELATED"/>
    <property type="match status" value="1"/>
</dbReference>
<dbReference type="InterPro" id="IPR019734">
    <property type="entry name" value="TPR_rpt"/>
</dbReference>